<feature type="compositionally biased region" description="Basic and acidic residues" evidence="3">
    <location>
        <begin position="655"/>
        <end position="675"/>
    </location>
</feature>
<feature type="compositionally biased region" description="Polar residues" evidence="3">
    <location>
        <begin position="2243"/>
        <end position="2265"/>
    </location>
</feature>
<dbReference type="PROSITE" id="PS00028">
    <property type="entry name" value="ZINC_FINGER_C2H2_1"/>
    <property type="match status" value="5"/>
</dbReference>
<organism evidence="5 6">
    <name type="scientific">Dissostichus eleginoides</name>
    <name type="common">Patagonian toothfish</name>
    <name type="synonym">Dissostichus amissus</name>
    <dbReference type="NCBI Taxonomy" id="100907"/>
    <lineage>
        <taxon>Eukaryota</taxon>
        <taxon>Metazoa</taxon>
        <taxon>Chordata</taxon>
        <taxon>Craniata</taxon>
        <taxon>Vertebrata</taxon>
        <taxon>Euteleostomi</taxon>
        <taxon>Actinopterygii</taxon>
        <taxon>Neopterygii</taxon>
        <taxon>Teleostei</taxon>
        <taxon>Neoteleostei</taxon>
        <taxon>Acanthomorphata</taxon>
        <taxon>Eupercaria</taxon>
        <taxon>Perciformes</taxon>
        <taxon>Notothenioidei</taxon>
        <taxon>Nototheniidae</taxon>
        <taxon>Dissostichus</taxon>
    </lineage>
</organism>
<sequence length="2638" mass="293020">FIQGVPSSIQCPRNLSEDSASSDSSGSSSQLSEQGKTALPESTDTIALEDSRDAAITSGTSTSPVNISSEDSQMSKSAPPHPYYHQPIPKTQLPSDHLNSNPHQFHSDAQRNHPYAPDRAKDDMMSYLQNSTHPKGNMDGNKGYMDSFGVEHHQPPPPYSAHQLLASSLAAANLDQLDVLLTCKQCDQNFNNLASFLGHKQYCAQHTFAQNELKDISKMEDSRKFHTEPAKAVSSVSNVLMSRCPSDLHLSLLGLNKNGELISDSETKGDSKDDPMKLNLFSGPGHLPVTLPELEMDAKLDSLITEALNGLGYQSDNAEIDSSFIDAFVDDDLTTVKATSNKQCLKTKESLVFESKNKQAAEDDRSSSQGKYFYDSDVENPETDKQYTESRLEKISLNLEQDERINIKKEVSHMNSRIASREKTREQDNTLKEARKLCKSEDENTGTQRFLLSNKFSERCGVKSFQESSALRGSTPSQASTSPTSRTAVKESKRKNSGGGTWSKELIHKIVQQKNKLHKLHVKGTKNLQFSLVMERLTPTVQNPAFGEYDYVSDTDDECEPVKIASQGRLNQSSRCKYTYTKECKWRARSERDQAAWRHESKECFEVKKSEEVSLSPVKHASHQRLRRRGSRSSTSSEVSTSVSVSSDGISSPKSIDRTDSDCEKKTDVKKKEFPEQQTYERSSPQKLCKDSSTLALTFSKPVKKYNTDKAILSDSTDDPKNQSNPEVDEQVSSSQRSKDTIKNFEKSRSSHTKREKLMSPRKETGKTVNPVKYAQQREDNPCTKEEPTHVLSLHCSSTDSTPLQFDSHSNTINKEPDFNIDTHTKGTEGEGPQATQPELSDSTTFEKQSDSVCMVKEAIHLVNDLDAHKPASLCTSLMDEVCLSPTKRQGPLIQKDMLHLMHYPLDQDQGLLKSPLSFDTSSMFGDLTGFDSGLYSDMPIQKDGFHSMENTTDKKEEFVSSFSPFLEQRDWNLIVSPVLPDEISQYKSSSEKPNEKKTDYNHVSLSLPDKIIDYSESLHRCASEDELEIKRIVNELENQLQTTKLENPTLLAQDVTKQLKMSKFSPLRLSDETESGGLDIKCSVQTMNVAVSSLPSEPFTEPWSSPFHFDLMGEHHSPHTPMHNEPGALEHLTENVDDSFITTASHIEHRQLHHDQESVKRDAEKETPTETKEEILEQKRYTENLMKSLEVISDSIFKKEPIISEHKEPNLTSLTSQQRQEIECQATDAVEREDHSEKEAITGKENILSPPNINERKDDIEFILNESLSSLSNSTDPTVDGKQPVSLKPSKPTENNESKAGTKVTSEEDITENSHLIESAPCSSVVTHDPHVVEESDRDSNAAYDVNHLFENSGNSPEHLTTNGYEEAEAVKGITDQSFSQPSSPALPDFGVECSDSVNEEITAEQDPLIGLSPCENRSPAKTYSASPTTALSMEIVTTDEPCSPILVEPNTESTSHCSPFRDTASMKGQITSPAEPAEVSDCLEKSDSMCDFKLSPLNYNSISDEPPQLNQYDYISPASEHSENADIKQSPRDDCGACDLSVNPALIFNKTEVEAVVSLNSDPAAKIILSDESLVLQQNNEPRNTPCCAVEEVCEQKASEDSLAQEILRKVVASDEAHPLSCLSCSPVSPPGISPDLKALLDDDTTFSQLFPRDDEAKRKKCPRVYSKRNKRQKLSPDTNVTQESPPLETLMQSKDQFTENKAEEIFTESQTNRCEYETISIDDAIMLNMCHNSTLKTDVKEVSDAKQSDQQDVLEDVKEVCNSPLNPLESTVDKSSIEWSGSSGLDAGSTVTSDTSSCKAEEPTPPSPSPPPSAPHTVDPCVTKSIQTFQSIDIQNINTTFQLPEIKFFDPKKDISVAPPIAAVDVENRDDEKSKKVMERRGRKRKDGGIKVKDKQYKCKVCFTWFLTLGELNFHKLSHNPSPPPTCYMCVQRKFSSREQLRDHLREKHAKNKTGIWTCGMCLKEISDVWMYNEHLREHATQFARRGQTQGSMLGIPGCFMQETAVKNFITSIMQHRPSKASRESSKAAKEQEKAVAADSAVGEGKSSEGAEPKVHKTKSSSGAGGKQSTLTPLEVLHKTETPKSVEMHPNCKDPSRDCHHCGKQFPKPFKLQRHLVVHNLEKIFLCHKCPVSYQEAQELKGHLKREHEEVDELDSKHTTLYTCELCADVMHVIKKSFICSTCNYTFSKKEQFDRHMEKHLSGGNKIFKFRGVLRPVKASAPKEDECDSPASKKRRILSDSLQENSSDSGIASVSSLHLNQNSESSKPSVSTSDDSTQTITNEYHSDTNNTNVKTEDVAEDYSDLLVELEKCIHMGSSESDATKKEELDPATSPLSDKDTNGKSMSDPCDVKEENESVCIRAETTSWSASKESSSAGEDTVKAEDSSAEGDTTETGKETDSLPLSKDSFVSLKENPIISKTLEAKRESAAVVMDQQSEDEQCYPCQKASNNDSKQLTLSQGAEPEGSSPMKDKVSPAKTTENTKNRTGSMKATDSTPVINSKVEDKDPLRQQKKRKDIKSPHSLQRVSSPATQENFGVDSRAKKKIRPSKCANQSLQRKADGPNDYPVLSSVRDDVVSNKIVSKCKTSNLGLQSKRNLLDGCTQKKAEIATPLNGDYKAKKGPLGRPLHPPISKV</sequence>
<feature type="compositionally biased region" description="Basic residues" evidence="3">
    <location>
        <begin position="1661"/>
        <end position="1676"/>
    </location>
</feature>
<dbReference type="EMBL" id="JASDAP010000018">
    <property type="protein sequence ID" value="KAK1887911.1"/>
    <property type="molecule type" value="Genomic_DNA"/>
</dbReference>
<gene>
    <name evidence="5" type="ORF">KUDE01_028698</name>
</gene>
<feature type="compositionally biased region" description="Polar residues" evidence="3">
    <location>
        <begin position="2450"/>
        <end position="2463"/>
    </location>
</feature>
<name>A0AAD9BS22_DISEL</name>
<comment type="caution">
    <text evidence="5">The sequence shown here is derived from an EMBL/GenBank/DDBJ whole genome shotgun (WGS) entry which is preliminary data.</text>
</comment>
<feature type="domain" description="C2H2-type" evidence="4">
    <location>
        <begin position="1900"/>
        <end position="1927"/>
    </location>
</feature>
<feature type="region of interest" description="Disordered" evidence="3">
    <location>
        <begin position="1"/>
        <end position="120"/>
    </location>
</feature>
<dbReference type="Gene3D" id="3.30.160.60">
    <property type="entry name" value="Classic Zinc Finger"/>
    <property type="match status" value="2"/>
</dbReference>
<dbReference type="PROSITE" id="PS50157">
    <property type="entry name" value="ZINC_FINGER_C2H2_2"/>
    <property type="match status" value="3"/>
</dbReference>
<dbReference type="Proteomes" id="UP001228049">
    <property type="component" value="Unassembled WGS sequence"/>
</dbReference>
<dbReference type="GO" id="GO:0008270">
    <property type="term" value="F:zinc ion binding"/>
    <property type="evidence" value="ECO:0007669"/>
    <property type="project" value="UniProtKB-KW"/>
</dbReference>
<evidence type="ECO:0000313" key="5">
    <source>
        <dbReference type="EMBL" id="KAK1887911.1"/>
    </source>
</evidence>
<feature type="compositionally biased region" description="Low complexity" evidence="3">
    <location>
        <begin position="474"/>
        <end position="487"/>
    </location>
</feature>
<evidence type="ECO:0000313" key="6">
    <source>
        <dbReference type="Proteomes" id="UP001228049"/>
    </source>
</evidence>
<feature type="region of interest" description="Disordered" evidence="3">
    <location>
        <begin position="1871"/>
        <end position="1890"/>
    </location>
</feature>
<feature type="compositionally biased region" description="Basic and acidic residues" evidence="3">
    <location>
        <begin position="356"/>
        <end position="366"/>
    </location>
</feature>
<feature type="region of interest" description="Disordered" evidence="3">
    <location>
        <begin position="2616"/>
        <end position="2638"/>
    </location>
</feature>
<feature type="coiled-coil region" evidence="2">
    <location>
        <begin position="1027"/>
        <end position="1054"/>
    </location>
</feature>
<feature type="compositionally biased region" description="Polar residues" evidence="3">
    <location>
        <begin position="1678"/>
        <end position="1687"/>
    </location>
</feature>
<feature type="region of interest" description="Disordered" evidence="3">
    <location>
        <begin position="356"/>
        <end position="388"/>
    </location>
</feature>
<feature type="region of interest" description="Disordered" evidence="3">
    <location>
        <begin position="810"/>
        <end position="842"/>
    </location>
</feature>
<feature type="compositionally biased region" description="Pro residues" evidence="3">
    <location>
        <begin position="1806"/>
        <end position="1817"/>
    </location>
</feature>
<feature type="compositionally biased region" description="Basic and acidic residues" evidence="3">
    <location>
        <begin position="815"/>
        <end position="829"/>
    </location>
</feature>
<feature type="compositionally biased region" description="Polar residues" evidence="3">
    <location>
        <begin position="92"/>
        <end position="104"/>
    </location>
</feature>
<feature type="compositionally biased region" description="Low complexity" evidence="3">
    <location>
        <begin position="2266"/>
        <end position="2280"/>
    </location>
</feature>
<keyword evidence="1" id="KW-0479">Metal-binding</keyword>
<feature type="compositionally biased region" description="Basic and acidic residues" evidence="3">
    <location>
        <begin position="105"/>
        <end position="120"/>
    </location>
</feature>
<evidence type="ECO:0000256" key="2">
    <source>
        <dbReference type="SAM" id="Coils"/>
    </source>
</evidence>
<keyword evidence="1" id="KW-0862">Zinc</keyword>
<feature type="region of interest" description="Disordered" evidence="3">
    <location>
        <begin position="1271"/>
        <end position="1311"/>
    </location>
</feature>
<feature type="compositionally biased region" description="Polar residues" evidence="3">
    <location>
        <begin position="2281"/>
        <end position="2296"/>
    </location>
</feature>
<keyword evidence="1" id="KW-0863">Zinc-finger</keyword>
<feature type="region of interest" description="Disordered" evidence="3">
    <location>
        <begin position="616"/>
        <end position="687"/>
    </location>
</feature>
<keyword evidence="2" id="KW-0175">Coiled coil</keyword>
<feature type="compositionally biased region" description="Polar residues" evidence="3">
    <location>
        <begin position="2480"/>
        <end position="2502"/>
    </location>
</feature>
<feature type="compositionally biased region" description="Basic and acidic residues" evidence="3">
    <location>
        <begin position="756"/>
        <end position="766"/>
    </location>
</feature>
<dbReference type="InterPro" id="IPR036236">
    <property type="entry name" value="Znf_C2H2_sf"/>
</dbReference>
<feature type="compositionally biased region" description="Low complexity" evidence="3">
    <location>
        <begin position="632"/>
        <end position="654"/>
    </location>
</feature>
<feature type="region of interest" description="Disordered" evidence="3">
    <location>
        <begin position="1660"/>
        <end position="1687"/>
    </location>
</feature>
<dbReference type="SUPFAM" id="SSF57667">
    <property type="entry name" value="beta-beta-alpha zinc fingers"/>
    <property type="match status" value="1"/>
</dbReference>
<feature type="compositionally biased region" description="Basic residues" evidence="3">
    <location>
        <begin position="620"/>
        <end position="631"/>
    </location>
</feature>
<feature type="compositionally biased region" description="Low complexity" evidence="3">
    <location>
        <begin position="17"/>
        <end position="35"/>
    </location>
</feature>
<feature type="region of interest" description="Disordered" evidence="3">
    <location>
        <begin position="1763"/>
        <end position="1823"/>
    </location>
</feature>
<feature type="compositionally biased region" description="Polar residues" evidence="3">
    <location>
        <begin position="722"/>
        <end position="736"/>
    </location>
</feature>
<feature type="domain" description="C2H2-type" evidence="4">
    <location>
        <begin position="2181"/>
        <end position="2203"/>
    </location>
</feature>
<feature type="domain" description="C2H2-type" evidence="4">
    <location>
        <begin position="2100"/>
        <end position="2127"/>
    </location>
</feature>
<feature type="region of interest" description="Disordered" evidence="3">
    <location>
        <begin position="710"/>
        <end position="769"/>
    </location>
</feature>
<feature type="region of interest" description="Disordered" evidence="3">
    <location>
        <begin position="467"/>
        <end position="501"/>
    </location>
</feature>
<feature type="compositionally biased region" description="Basic and acidic residues" evidence="3">
    <location>
        <begin position="737"/>
        <end position="749"/>
    </location>
</feature>
<protein>
    <submittedName>
        <fullName evidence="5">Zinc finger protein 469</fullName>
    </submittedName>
</protein>
<evidence type="ECO:0000256" key="3">
    <source>
        <dbReference type="SAM" id="MobiDB-lite"/>
    </source>
</evidence>
<feature type="compositionally biased region" description="Polar residues" evidence="3">
    <location>
        <begin position="1780"/>
        <end position="1801"/>
    </location>
</feature>
<feature type="non-terminal residue" evidence="5">
    <location>
        <position position="1"/>
    </location>
</feature>
<feature type="compositionally biased region" description="Low complexity" evidence="3">
    <location>
        <begin position="2365"/>
        <end position="2379"/>
    </location>
</feature>
<evidence type="ECO:0000256" key="1">
    <source>
        <dbReference type="PROSITE-ProRule" id="PRU00042"/>
    </source>
</evidence>
<keyword evidence="6" id="KW-1185">Reference proteome</keyword>
<dbReference type="PANTHER" id="PTHR21465">
    <property type="entry name" value="ZINC FINGER PROTEIN 469"/>
    <property type="match status" value="1"/>
</dbReference>
<feature type="compositionally biased region" description="Basic and acidic residues" evidence="3">
    <location>
        <begin position="1871"/>
        <end position="1883"/>
    </location>
</feature>
<feature type="non-terminal residue" evidence="5">
    <location>
        <position position="2638"/>
    </location>
</feature>
<feature type="compositionally biased region" description="Basic and acidic residues" evidence="3">
    <location>
        <begin position="2049"/>
        <end position="2058"/>
    </location>
</feature>
<dbReference type="InterPro" id="IPR013087">
    <property type="entry name" value="Znf_C2H2_type"/>
</dbReference>
<feature type="region of interest" description="Disordered" evidence="3">
    <location>
        <begin position="2019"/>
        <end position="2078"/>
    </location>
</feature>
<accession>A0AAD9BS22</accession>
<feature type="compositionally biased region" description="Polar residues" evidence="3">
    <location>
        <begin position="57"/>
        <end position="76"/>
    </location>
</feature>
<feature type="region of interest" description="Disordered" evidence="3">
    <location>
        <begin position="2224"/>
        <end position="2299"/>
    </location>
</feature>
<evidence type="ECO:0000259" key="4">
    <source>
        <dbReference type="PROSITE" id="PS50157"/>
    </source>
</evidence>
<proteinExistence type="predicted"/>
<feature type="compositionally biased region" description="Basic and acidic residues" evidence="3">
    <location>
        <begin position="2024"/>
        <end position="2039"/>
    </location>
</feature>
<feature type="compositionally biased region" description="Polar residues" evidence="3">
    <location>
        <begin position="2525"/>
        <end position="2538"/>
    </location>
</feature>
<feature type="region of interest" description="Disordered" evidence="3">
    <location>
        <begin position="2320"/>
        <end position="2570"/>
    </location>
</feature>
<feature type="compositionally biased region" description="Polar residues" evidence="3">
    <location>
        <begin position="676"/>
        <end position="687"/>
    </location>
</feature>
<feature type="compositionally biased region" description="Polar residues" evidence="3">
    <location>
        <begin position="1"/>
        <end position="13"/>
    </location>
</feature>
<dbReference type="PANTHER" id="PTHR21465:SF2">
    <property type="entry name" value="ZINC FINGER PROTEIN 469"/>
    <property type="match status" value="1"/>
</dbReference>
<dbReference type="InterPro" id="IPR039270">
    <property type="entry name" value="ZNF469"/>
</dbReference>
<feature type="region of interest" description="Disordered" evidence="3">
    <location>
        <begin position="1151"/>
        <end position="1173"/>
    </location>
</feature>
<reference evidence="5" key="1">
    <citation type="submission" date="2023-04" db="EMBL/GenBank/DDBJ databases">
        <title>Chromosome-level genome of Chaenocephalus aceratus.</title>
        <authorList>
            <person name="Park H."/>
        </authorList>
    </citation>
    <scope>NUCLEOTIDE SEQUENCE</scope>
    <source>
        <strain evidence="5">DE</strain>
        <tissue evidence="5">Muscle</tissue>
    </source>
</reference>
<dbReference type="SMART" id="SM00355">
    <property type="entry name" value="ZnF_C2H2"/>
    <property type="match status" value="7"/>
</dbReference>